<keyword evidence="8 10" id="KW-0472">Membrane</keyword>
<dbReference type="GeneID" id="80883721"/>
<evidence type="ECO:0000256" key="1">
    <source>
        <dbReference type="ARBA" id="ARBA00004163"/>
    </source>
</evidence>
<accession>A0AAD7QLT5</accession>
<evidence type="ECO:0000256" key="4">
    <source>
        <dbReference type="ARBA" id="ARBA00022824"/>
    </source>
</evidence>
<comment type="caution">
    <text evidence="12">The sequence shown here is derived from an EMBL/GenBank/DDBJ whole genome shotgun (WGS) entry which is preliminary data.</text>
</comment>
<keyword evidence="7" id="KW-0175">Coiled coil</keyword>
<keyword evidence="4" id="KW-0256">Endoplasmic reticulum</keyword>
<dbReference type="PANTHER" id="PTHR12825">
    <property type="entry name" value="BNIP1-RELATED"/>
    <property type="match status" value="1"/>
</dbReference>
<dbReference type="RefSeq" id="XP_056040755.1">
    <property type="nucleotide sequence ID" value="XM_056188555.1"/>
</dbReference>
<comment type="subcellular location">
    <subcellularLocation>
        <location evidence="1">Endoplasmic reticulum membrane</location>
        <topology evidence="1">Single-pass type IV membrane protein</topology>
    </subcellularLocation>
</comment>
<evidence type="ECO:0000256" key="7">
    <source>
        <dbReference type="ARBA" id="ARBA00023054"/>
    </source>
</evidence>
<keyword evidence="2" id="KW-0813">Transport</keyword>
<dbReference type="Proteomes" id="UP001217417">
    <property type="component" value="Unassembled WGS sequence"/>
</dbReference>
<feature type="domain" description="Sec20 C-terminal" evidence="11">
    <location>
        <begin position="141"/>
        <end position="231"/>
    </location>
</feature>
<evidence type="ECO:0000313" key="12">
    <source>
        <dbReference type="EMBL" id="KAJ8097305.1"/>
    </source>
</evidence>
<keyword evidence="13" id="KW-1185">Reference proteome</keyword>
<evidence type="ECO:0000256" key="2">
    <source>
        <dbReference type="ARBA" id="ARBA00022448"/>
    </source>
</evidence>
<dbReference type="GO" id="GO:0031201">
    <property type="term" value="C:SNARE complex"/>
    <property type="evidence" value="ECO:0007669"/>
    <property type="project" value="TreeGrafter"/>
</dbReference>
<organism evidence="12 13">
    <name type="scientific">Lipomyces tetrasporus</name>
    <dbReference type="NCBI Taxonomy" id="54092"/>
    <lineage>
        <taxon>Eukaryota</taxon>
        <taxon>Fungi</taxon>
        <taxon>Dikarya</taxon>
        <taxon>Ascomycota</taxon>
        <taxon>Saccharomycotina</taxon>
        <taxon>Lipomycetes</taxon>
        <taxon>Lipomycetales</taxon>
        <taxon>Lipomycetaceae</taxon>
        <taxon>Lipomyces</taxon>
    </lineage>
</organism>
<dbReference type="InterPro" id="IPR005606">
    <property type="entry name" value="Sec20"/>
</dbReference>
<evidence type="ECO:0000256" key="6">
    <source>
        <dbReference type="ARBA" id="ARBA00022989"/>
    </source>
</evidence>
<dbReference type="AlphaFoldDB" id="A0AAD7QLT5"/>
<dbReference type="PANTHER" id="PTHR12825:SF0">
    <property type="entry name" value="VESICLE TRANSPORT PROTEIN SEC20"/>
    <property type="match status" value="1"/>
</dbReference>
<sequence length="313" mass="34622">MPSLESTIDEVVALHTAIAHQITQLLKLATDDEAARSRLASQIHNQLREADILIEAADVLIQDYTATGDDWVSKTALVGKLHEAKEDLKLDRSSYRKAQLLSRQTTLKTQRQERELLFASAKSHHRVSTASTPPVSNALRTAEEATAALRRTHQLLEAEVARSALSLEVLDESNVSLKKLTTQYTAFDVVLGTSRRVISVLEQADKWDRIYMLGAMGFLLLVLCWILWRRVFRVPTRLVIWTLVKGGKVVTWAVGRGNNTTDNKEMKLEWNAEGNVISATISTVTDAITVAVESHTPASVASHSLAGGLHDEL</sequence>
<evidence type="ECO:0000256" key="5">
    <source>
        <dbReference type="ARBA" id="ARBA00022892"/>
    </source>
</evidence>
<reference evidence="12" key="1">
    <citation type="submission" date="2023-03" db="EMBL/GenBank/DDBJ databases">
        <title>Near-Complete genome sequence of Lipomyces tetrasporous NRRL Y-64009, an oleaginous yeast capable of growing on lignocellulosic hydrolysates.</title>
        <authorList>
            <consortium name="Lawrence Berkeley National Laboratory"/>
            <person name="Jagtap S.S."/>
            <person name="Liu J.-J."/>
            <person name="Walukiewicz H.E."/>
            <person name="Pangilinan J."/>
            <person name="Lipzen A."/>
            <person name="Ahrendt S."/>
            <person name="Koriabine M."/>
            <person name="Cobaugh K."/>
            <person name="Salamov A."/>
            <person name="Yoshinaga Y."/>
            <person name="Ng V."/>
            <person name="Daum C."/>
            <person name="Grigoriev I.V."/>
            <person name="Slininger P.J."/>
            <person name="Dien B.S."/>
            <person name="Jin Y.-S."/>
            <person name="Rao C.V."/>
        </authorList>
    </citation>
    <scope>NUCLEOTIDE SEQUENCE</scope>
    <source>
        <strain evidence="12">NRRL Y-64009</strain>
    </source>
</reference>
<evidence type="ECO:0000256" key="8">
    <source>
        <dbReference type="ARBA" id="ARBA00023136"/>
    </source>
</evidence>
<keyword evidence="6 10" id="KW-1133">Transmembrane helix</keyword>
<proteinExistence type="inferred from homology"/>
<evidence type="ECO:0000256" key="9">
    <source>
        <dbReference type="ARBA" id="ARBA00037934"/>
    </source>
</evidence>
<evidence type="ECO:0000313" key="13">
    <source>
        <dbReference type="Proteomes" id="UP001217417"/>
    </source>
</evidence>
<evidence type="ECO:0000256" key="3">
    <source>
        <dbReference type="ARBA" id="ARBA00022692"/>
    </source>
</evidence>
<evidence type="ECO:0000259" key="11">
    <source>
        <dbReference type="Pfam" id="PF03908"/>
    </source>
</evidence>
<dbReference type="Pfam" id="PF03908">
    <property type="entry name" value="Sec20"/>
    <property type="match status" value="1"/>
</dbReference>
<gene>
    <name evidence="12" type="ORF">POJ06DRAFT_261028</name>
</gene>
<dbReference type="EMBL" id="JARPMG010000011">
    <property type="protein sequence ID" value="KAJ8097305.1"/>
    <property type="molecule type" value="Genomic_DNA"/>
</dbReference>
<dbReference type="InterPro" id="IPR056173">
    <property type="entry name" value="Sec20_C"/>
</dbReference>
<comment type="similarity">
    <text evidence="9">Belongs to the SEC20 family.</text>
</comment>
<feature type="transmembrane region" description="Helical" evidence="10">
    <location>
        <begin position="210"/>
        <end position="228"/>
    </location>
</feature>
<evidence type="ECO:0000256" key="10">
    <source>
        <dbReference type="SAM" id="Phobius"/>
    </source>
</evidence>
<name>A0AAD7QLT5_9ASCO</name>
<keyword evidence="5" id="KW-0931">ER-Golgi transport</keyword>
<keyword evidence="3 10" id="KW-0812">Transmembrane</keyword>
<protein>
    <submittedName>
        <fullName evidence="12">Sec20-domain-containing protein</fullName>
    </submittedName>
</protein>
<dbReference type="GO" id="GO:0005789">
    <property type="term" value="C:endoplasmic reticulum membrane"/>
    <property type="evidence" value="ECO:0007669"/>
    <property type="project" value="UniProtKB-SubCell"/>
</dbReference>
<dbReference type="GO" id="GO:0006890">
    <property type="term" value="P:retrograde vesicle-mediated transport, Golgi to endoplasmic reticulum"/>
    <property type="evidence" value="ECO:0007669"/>
    <property type="project" value="InterPro"/>
</dbReference>
<dbReference type="GO" id="GO:0005484">
    <property type="term" value="F:SNAP receptor activity"/>
    <property type="evidence" value="ECO:0007669"/>
    <property type="project" value="InterPro"/>
</dbReference>